<protein>
    <recommendedName>
        <fullName evidence="2">OmpR/PhoB-type domain-containing protein</fullName>
    </recommendedName>
</protein>
<reference evidence="1" key="1">
    <citation type="journal article" date="2014" name="Front. Microbiol.">
        <title>High frequency of phylogenetically diverse reductive dehalogenase-homologous genes in deep subseafloor sedimentary metagenomes.</title>
        <authorList>
            <person name="Kawai M."/>
            <person name="Futagami T."/>
            <person name="Toyoda A."/>
            <person name="Takaki Y."/>
            <person name="Nishi S."/>
            <person name="Hori S."/>
            <person name="Arai W."/>
            <person name="Tsubouchi T."/>
            <person name="Morono Y."/>
            <person name="Uchiyama I."/>
            <person name="Ito T."/>
            <person name="Fujiyama A."/>
            <person name="Inagaki F."/>
            <person name="Takami H."/>
        </authorList>
    </citation>
    <scope>NUCLEOTIDE SEQUENCE</scope>
    <source>
        <strain evidence="1">Expedition CK06-06</strain>
    </source>
</reference>
<dbReference type="PANTHER" id="PTHR35807">
    <property type="entry name" value="TRANSCRIPTIONAL REGULATOR REDD-RELATED"/>
    <property type="match status" value="1"/>
</dbReference>
<gene>
    <name evidence="1" type="ORF">S01H1_55269</name>
</gene>
<organism evidence="1">
    <name type="scientific">marine sediment metagenome</name>
    <dbReference type="NCBI Taxonomy" id="412755"/>
    <lineage>
        <taxon>unclassified sequences</taxon>
        <taxon>metagenomes</taxon>
        <taxon>ecological metagenomes</taxon>
    </lineage>
</organism>
<comment type="caution">
    <text evidence="1">The sequence shown here is derived from an EMBL/GenBank/DDBJ whole genome shotgun (WGS) entry which is preliminary data.</text>
</comment>
<dbReference type="InterPro" id="IPR036388">
    <property type="entry name" value="WH-like_DNA-bd_sf"/>
</dbReference>
<dbReference type="Gene3D" id="1.10.10.10">
    <property type="entry name" value="Winged helix-like DNA-binding domain superfamily/Winged helix DNA-binding domain"/>
    <property type="match status" value="1"/>
</dbReference>
<accession>X0VZP6</accession>
<dbReference type="SUPFAM" id="SSF46894">
    <property type="entry name" value="C-terminal effector domain of the bipartite response regulators"/>
    <property type="match status" value="1"/>
</dbReference>
<evidence type="ECO:0000313" key="1">
    <source>
        <dbReference type="EMBL" id="GAG23949.1"/>
    </source>
</evidence>
<name>X0VZP6_9ZZZZ</name>
<proteinExistence type="predicted"/>
<dbReference type="InterPro" id="IPR051677">
    <property type="entry name" value="AfsR-DnrI-RedD_regulator"/>
</dbReference>
<dbReference type="EMBL" id="BARS01035917">
    <property type="protein sequence ID" value="GAG23949.1"/>
    <property type="molecule type" value="Genomic_DNA"/>
</dbReference>
<dbReference type="AlphaFoldDB" id="X0VZP6"/>
<sequence length="69" mass="7679">MARLQLSLLGTFRATLDGAALTTFGYDKVRALLAYLAVESDRPHHRESLAGLLWPERPEQTARLNLSQA</sequence>
<dbReference type="GO" id="GO:0003677">
    <property type="term" value="F:DNA binding"/>
    <property type="evidence" value="ECO:0007669"/>
    <property type="project" value="InterPro"/>
</dbReference>
<dbReference type="PANTHER" id="PTHR35807:SF1">
    <property type="entry name" value="TRANSCRIPTIONAL REGULATOR REDD"/>
    <property type="match status" value="1"/>
</dbReference>
<feature type="non-terminal residue" evidence="1">
    <location>
        <position position="69"/>
    </location>
</feature>
<dbReference type="GO" id="GO:0006355">
    <property type="term" value="P:regulation of DNA-templated transcription"/>
    <property type="evidence" value="ECO:0007669"/>
    <property type="project" value="InterPro"/>
</dbReference>
<dbReference type="InterPro" id="IPR016032">
    <property type="entry name" value="Sig_transdc_resp-reg_C-effctor"/>
</dbReference>
<evidence type="ECO:0008006" key="2">
    <source>
        <dbReference type="Google" id="ProtNLM"/>
    </source>
</evidence>